<name>A0ABS2WNL2_9BACT</name>
<gene>
    <name evidence="1" type="ORF">JWV37_00215</name>
</gene>
<dbReference type="InterPro" id="IPR014871">
    <property type="entry name" value="dUTPase/dCTP_pyrophosphatase"/>
</dbReference>
<keyword evidence="2" id="KW-1185">Reference proteome</keyword>
<dbReference type="RefSeq" id="WP_205457630.1">
    <property type="nucleotide sequence ID" value="NZ_JAFHKK010000001.1"/>
</dbReference>
<evidence type="ECO:0000313" key="2">
    <source>
        <dbReference type="Proteomes" id="UP000703590"/>
    </source>
</evidence>
<dbReference type="Gene3D" id="1.10.4010.10">
    <property type="entry name" value="Type II deoxyuridine triphosphatase"/>
    <property type="match status" value="1"/>
</dbReference>
<evidence type="ECO:0000313" key="1">
    <source>
        <dbReference type="EMBL" id="MBN2963190.1"/>
    </source>
</evidence>
<dbReference type="SUPFAM" id="SSF101386">
    <property type="entry name" value="all-alpha NTP pyrophosphatases"/>
    <property type="match status" value="1"/>
</dbReference>
<organism evidence="1 2">
    <name type="scientific">Sulfurospirillum tamanense</name>
    <dbReference type="NCBI Taxonomy" id="2813362"/>
    <lineage>
        <taxon>Bacteria</taxon>
        <taxon>Pseudomonadati</taxon>
        <taxon>Campylobacterota</taxon>
        <taxon>Epsilonproteobacteria</taxon>
        <taxon>Campylobacterales</taxon>
        <taxon>Sulfurospirillaceae</taxon>
        <taxon>Sulfurospirillum</taxon>
    </lineage>
</organism>
<proteinExistence type="predicted"/>
<sequence>MTPREILKEMFTLQQTLNDGTNGEGWESGYTNQGKFISWKRCIHMECAELIDSFAWKHWKHIAKPTDWENVRVEVVDIWHFVMSLLLEHYYNENKGGVDQLVEDVANTQGFRDFCKEAYDPNGFDDLELINDIESLIHGCTGYELELFDGLLRRYFDVALKCGINLGTLYRYYVAKNVLNRFRQDNGYKEGSYQKIWNGKEDNVVMLELLGEPMPTIDALYNALSQQYKALGA</sequence>
<reference evidence="1" key="2">
    <citation type="submission" date="2021-02" db="EMBL/GenBank/DDBJ databases">
        <authorList>
            <person name="Merkel A.Y."/>
        </authorList>
    </citation>
    <scope>NUCLEOTIDE SEQUENCE</scope>
    <source>
        <strain evidence="1">T05b</strain>
    </source>
</reference>
<reference evidence="1" key="1">
    <citation type="submission" date="2021-02" db="EMBL/GenBank/DDBJ databases">
        <title>Sulfurospirillum tamanensis sp. nov.</title>
        <authorList>
            <person name="Frolova A."/>
            <person name="Merkel A."/>
            <person name="Slobodkin A."/>
        </authorList>
    </citation>
    <scope>NUCLEOTIDE SEQUENCE</scope>
    <source>
        <strain evidence="1">T05b</strain>
    </source>
</reference>
<dbReference type="CDD" id="cd11527">
    <property type="entry name" value="NTP-PPase_dUTPase"/>
    <property type="match status" value="1"/>
</dbReference>
<accession>A0ABS2WNL2</accession>
<dbReference type="Pfam" id="PF08761">
    <property type="entry name" value="dUTPase_2"/>
    <property type="match status" value="1"/>
</dbReference>
<protein>
    <submittedName>
        <fullName evidence="1">dUTP diphosphatase</fullName>
    </submittedName>
</protein>
<dbReference type="Proteomes" id="UP000703590">
    <property type="component" value="Unassembled WGS sequence"/>
</dbReference>
<dbReference type="EMBL" id="JAFHKK010000001">
    <property type="protein sequence ID" value="MBN2963190.1"/>
    <property type="molecule type" value="Genomic_DNA"/>
</dbReference>
<comment type="caution">
    <text evidence="1">The sequence shown here is derived from an EMBL/GenBank/DDBJ whole genome shotgun (WGS) entry which is preliminary data.</text>
</comment>